<reference evidence="4 5" key="1">
    <citation type="submission" date="2020-08" db="EMBL/GenBank/DDBJ databases">
        <title>Genomic Encyclopedia of Type Strains, Phase IV (KMG-IV): sequencing the most valuable type-strain genomes for metagenomic binning, comparative biology and taxonomic classification.</title>
        <authorList>
            <person name="Goeker M."/>
        </authorList>
    </citation>
    <scope>NUCLEOTIDE SEQUENCE [LARGE SCALE GENOMIC DNA]</scope>
    <source>
        <strain evidence="4 5">DSM 25799</strain>
    </source>
</reference>
<dbReference type="EMBL" id="JACHHK010000008">
    <property type="protein sequence ID" value="MBB5183804.1"/>
    <property type="molecule type" value="Genomic_DNA"/>
</dbReference>
<dbReference type="PANTHER" id="PTHR33393:SF12">
    <property type="entry name" value="CAPSULE BIOSYNTHESIS PROTEIN CAPA"/>
    <property type="match status" value="1"/>
</dbReference>
<comment type="caution">
    <text evidence="4">The sequence shown here is derived from an EMBL/GenBank/DDBJ whole genome shotgun (WGS) entry which is preliminary data.</text>
</comment>
<dbReference type="InterPro" id="IPR052169">
    <property type="entry name" value="CW_Biosynth-Accessory"/>
</dbReference>
<feature type="domain" description="Capsule synthesis protein CapA" evidence="3">
    <location>
        <begin position="46"/>
        <end position="292"/>
    </location>
</feature>
<sequence>MRKWAICFLCMCVFAKLMSMVQTQQSSAYRAQQTEESNQSDTASFTFMGVGDNLIHGAIYYWQQQAGDGYNFDSMYKPISKYTNKDINYINYETICAGEELGLEGYPLFNGPVEINDAVYKAGFNWMSLCSNHTYDMGLEGVVKELNYMHKNCPDMTVTGAYTSKKAAQTPTVIKVNGLRIGLASYTYGLNGFKLDDDHKWLINQISESKIKSDIKKLNKVSDVQMVTMHWGTEYQTTPNAMQKKYAKLLNKLGVEVIIGTHPHVIEPVTYIKGDKQDTLCYYSLGNFISAQDHNENMIGGMAGFKLIYHFDTGKTEFKNVTFTPTITYYNSNFKNFKTYTIHEWNDDLAATHLCTVSEGEDMTKQWVQDYVKGVMGDLKGIKVIYS</sequence>
<evidence type="ECO:0000256" key="2">
    <source>
        <dbReference type="SAM" id="SignalP"/>
    </source>
</evidence>
<dbReference type="PANTHER" id="PTHR33393">
    <property type="entry name" value="POLYGLUTAMINE SYNTHESIS ACCESSORY PROTEIN RV0574C-RELATED"/>
    <property type="match status" value="1"/>
</dbReference>
<evidence type="ECO:0000259" key="3">
    <source>
        <dbReference type="SMART" id="SM00854"/>
    </source>
</evidence>
<evidence type="ECO:0000313" key="4">
    <source>
        <dbReference type="EMBL" id="MBB5183804.1"/>
    </source>
</evidence>
<keyword evidence="5" id="KW-1185">Reference proteome</keyword>
<feature type="chain" id="PRO_5038994486" evidence="2">
    <location>
        <begin position="20"/>
        <end position="387"/>
    </location>
</feature>
<dbReference type="CDD" id="cd07381">
    <property type="entry name" value="MPP_CapA"/>
    <property type="match status" value="1"/>
</dbReference>
<dbReference type="Gene3D" id="3.60.21.10">
    <property type="match status" value="1"/>
</dbReference>
<keyword evidence="2" id="KW-0732">Signal</keyword>
<name>A0A7W8FVN4_9FIRM</name>
<dbReference type="SMART" id="SM00854">
    <property type="entry name" value="PGA_cap"/>
    <property type="match status" value="1"/>
</dbReference>
<dbReference type="Pfam" id="PF09587">
    <property type="entry name" value="PGA_cap"/>
    <property type="match status" value="1"/>
</dbReference>
<dbReference type="Proteomes" id="UP000539953">
    <property type="component" value="Unassembled WGS sequence"/>
</dbReference>
<feature type="signal peptide" evidence="2">
    <location>
        <begin position="1"/>
        <end position="19"/>
    </location>
</feature>
<dbReference type="AlphaFoldDB" id="A0A7W8FVN4"/>
<protein>
    <submittedName>
        <fullName evidence="4">Poly-gamma-glutamate synthesis protein (Capsule biosynthesis protein)</fullName>
    </submittedName>
</protein>
<accession>A0A7W8FVN4</accession>
<gene>
    <name evidence="4" type="ORF">HNQ47_001845</name>
</gene>
<organism evidence="4 5">
    <name type="scientific">Catenisphaera adipataccumulans</name>
    <dbReference type="NCBI Taxonomy" id="700500"/>
    <lineage>
        <taxon>Bacteria</taxon>
        <taxon>Bacillati</taxon>
        <taxon>Bacillota</taxon>
        <taxon>Erysipelotrichia</taxon>
        <taxon>Erysipelotrichales</taxon>
        <taxon>Erysipelotrichaceae</taxon>
        <taxon>Catenisphaera</taxon>
    </lineage>
</organism>
<dbReference type="InterPro" id="IPR019079">
    <property type="entry name" value="Capsule_synth_CapA"/>
</dbReference>
<comment type="similarity">
    <text evidence="1">Belongs to the CapA family.</text>
</comment>
<dbReference type="InterPro" id="IPR029052">
    <property type="entry name" value="Metallo-depent_PP-like"/>
</dbReference>
<dbReference type="SUPFAM" id="SSF56300">
    <property type="entry name" value="Metallo-dependent phosphatases"/>
    <property type="match status" value="1"/>
</dbReference>
<evidence type="ECO:0000256" key="1">
    <source>
        <dbReference type="ARBA" id="ARBA00005662"/>
    </source>
</evidence>
<dbReference type="RefSeq" id="WP_183329098.1">
    <property type="nucleotide sequence ID" value="NZ_JACHHK010000008.1"/>
</dbReference>
<proteinExistence type="inferred from homology"/>
<evidence type="ECO:0000313" key="5">
    <source>
        <dbReference type="Proteomes" id="UP000539953"/>
    </source>
</evidence>